<gene>
    <name evidence="1" type="ORF">NSPZN2_30739</name>
</gene>
<reference evidence="1 2" key="1">
    <citation type="submission" date="2021-02" db="EMBL/GenBank/DDBJ databases">
        <authorList>
            <person name="Han P."/>
        </authorList>
    </citation>
    <scope>NUCLEOTIDE SEQUENCE [LARGE SCALE GENOMIC DNA]</scope>
    <source>
        <strain evidence="1">Candidatus Nitrospira sp. ZN2</strain>
    </source>
</reference>
<evidence type="ECO:0000313" key="2">
    <source>
        <dbReference type="Proteomes" id="UP000675880"/>
    </source>
</evidence>
<name>A0ABM8RNN1_9BACT</name>
<proteinExistence type="predicted"/>
<organism evidence="1 2">
    <name type="scientific">Nitrospira defluvii</name>
    <dbReference type="NCBI Taxonomy" id="330214"/>
    <lineage>
        <taxon>Bacteria</taxon>
        <taxon>Pseudomonadati</taxon>
        <taxon>Nitrospirota</taxon>
        <taxon>Nitrospiria</taxon>
        <taxon>Nitrospirales</taxon>
        <taxon>Nitrospiraceae</taxon>
        <taxon>Nitrospira</taxon>
    </lineage>
</organism>
<accession>A0ABM8RNN1</accession>
<evidence type="ECO:0000313" key="1">
    <source>
        <dbReference type="EMBL" id="CAE6763061.1"/>
    </source>
</evidence>
<protein>
    <submittedName>
        <fullName evidence="1">Uncharacterized protein</fullName>
    </submittedName>
</protein>
<keyword evidence="2" id="KW-1185">Reference proteome</keyword>
<dbReference type="Proteomes" id="UP000675880">
    <property type="component" value="Unassembled WGS sequence"/>
</dbReference>
<comment type="caution">
    <text evidence="1">The sequence shown here is derived from an EMBL/GenBank/DDBJ whole genome shotgun (WGS) entry which is preliminary data.</text>
</comment>
<sequence length="376" mass="42978">MQPGAALRSFIDDVMATVAVRPSGTDLWEEIRADCERVCSGVSLGKSTLAQAIEWETLKLQTRLAPVEAWPSSNAIPLFRNRHVHVGLLIRLWRALALETEAWLADQGYETLLDVGPWGGFNFVLEPDGYTRMPFARLTLAVGGLPTTPLHEQGGPLFDYLLPRYRAELGAAGVAFPDVWTYQFPKRDSTGRLLEISGTHYLPTHSYDRRTFVKVRASRACETVEEIALRDFLILLERLQFTSDWVVYREQTKDVDARFDLQDFISLNHMVEGIYQRSAAEDRLLHEIKDAFRGAIRAPQVVHHYLGQIVKLRWVENLYWALADAALGVRRYQRMVSFDREVCPRIPPRLLIPVRRHLETYHGRLDPFDQPSGLPC</sequence>
<dbReference type="EMBL" id="CAJNBJ010000016">
    <property type="protein sequence ID" value="CAE6763061.1"/>
    <property type="molecule type" value="Genomic_DNA"/>
</dbReference>
<dbReference type="RefSeq" id="WP_213042861.1">
    <property type="nucleotide sequence ID" value="NZ_CAJNBJ010000016.1"/>
</dbReference>